<evidence type="ECO:0000313" key="1">
    <source>
        <dbReference type="EMBL" id="QLI06232.1"/>
    </source>
</evidence>
<evidence type="ECO:0000313" key="2">
    <source>
        <dbReference type="Proteomes" id="UP000509414"/>
    </source>
</evidence>
<dbReference type="Proteomes" id="UP000509414">
    <property type="component" value="Plasmid unnamed"/>
</dbReference>
<proteinExistence type="predicted"/>
<sequence length="168" mass="19501">MNKKNIIKSIRLTQKELESINQILENTDISFSELVKNNINLSRLDEIVKLKQEKNAQENAKIKSKFLKEIIFQLRAIGYNLFIATERARNSKESKIENLNYAAEQIYEVLNNLYNLLYIIHKNNDFSISNKIANDELVAQGESERLTRKALNIQSTIKQELAKNNNAF</sequence>
<reference evidence="1 2" key="1">
    <citation type="submission" date="2020-02" db="EMBL/GenBank/DDBJ databases">
        <title>Complete genome sequence of the novel Campylobacter species Candidatus Campylobacter infans.</title>
        <authorList>
            <person name="Duim B."/>
            <person name="Zomer A."/>
            <person name="van der Graaf L."/>
            <person name="Wagenaar J."/>
        </authorList>
    </citation>
    <scope>NUCLEOTIDE SEQUENCE [LARGE SCALE GENOMIC DNA]</scope>
    <source>
        <strain evidence="1 2">19S00001</strain>
        <plasmid evidence="1 2">unnamed</plasmid>
    </source>
</reference>
<protein>
    <submittedName>
        <fullName evidence="1">Uncharacterized protein</fullName>
    </submittedName>
</protein>
<dbReference type="KEGG" id="cinf:CINF_a0005"/>
<name>A0A7H9CJQ7_9BACT</name>
<gene>
    <name evidence="1" type="ORF">CINF_a0005</name>
</gene>
<dbReference type="AlphaFoldDB" id="A0A7H9CJQ7"/>
<keyword evidence="2" id="KW-1185">Reference proteome</keyword>
<accession>A0A7H9CJQ7</accession>
<organism evidence="1 2">
    <name type="scientific">Candidatus Campylobacter infans</name>
    <dbReference type="NCBI Taxonomy" id="2561898"/>
    <lineage>
        <taxon>Bacteria</taxon>
        <taxon>Pseudomonadati</taxon>
        <taxon>Campylobacterota</taxon>
        <taxon>Epsilonproteobacteria</taxon>
        <taxon>Campylobacterales</taxon>
        <taxon>Campylobacteraceae</taxon>
        <taxon>Campylobacter</taxon>
    </lineage>
</organism>
<dbReference type="RefSeq" id="WP_179975976.1">
    <property type="nucleotide sequence ID" value="NZ_CP049076.1"/>
</dbReference>
<dbReference type="EMBL" id="CP049076">
    <property type="protein sequence ID" value="QLI06232.1"/>
    <property type="molecule type" value="Genomic_DNA"/>
</dbReference>
<keyword evidence="1" id="KW-0614">Plasmid</keyword>
<geneLocation type="plasmid" evidence="1 2">
    <name>unnamed</name>
</geneLocation>